<evidence type="ECO:0000256" key="9">
    <source>
        <dbReference type="ARBA" id="ARBA00022840"/>
    </source>
</evidence>
<dbReference type="Pfam" id="PF00122">
    <property type="entry name" value="E1-E2_ATPase"/>
    <property type="match status" value="1"/>
</dbReference>
<evidence type="ECO:0000256" key="3">
    <source>
        <dbReference type="ARBA" id="ARBA00022448"/>
    </source>
</evidence>
<dbReference type="Gene3D" id="2.70.150.10">
    <property type="entry name" value="Calcium-transporting ATPase, cytoplasmic transduction domain A"/>
    <property type="match status" value="1"/>
</dbReference>
<proteinExistence type="inferred from homology"/>
<dbReference type="Pfam" id="PF00403">
    <property type="entry name" value="HMA"/>
    <property type="match status" value="1"/>
</dbReference>
<evidence type="ECO:0000256" key="13">
    <source>
        <dbReference type="ARBA" id="ARBA00023065"/>
    </source>
</evidence>
<keyword evidence="4 15" id="KW-1003">Cell membrane</keyword>
<evidence type="ECO:0000256" key="10">
    <source>
        <dbReference type="ARBA" id="ARBA00022842"/>
    </source>
</evidence>
<keyword evidence="18" id="KW-1185">Reference proteome</keyword>
<feature type="transmembrane region" description="Helical" evidence="15">
    <location>
        <begin position="174"/>
        <end position="197"/>
    </location>
</feature>
<gene>
    <name evidence="17" type="primary">cadA</name>
    <name evidence="17" type="ORF">JQC93_05230</name>
</gene>
<dbReference type="InterPro" id="IPR027256">
    <property type="entry name" value="P-typ_ATPase_IB"/>
</dbReference>
<dbReference type="SUPFAM" id="SSF81665">
    <property type="entry name" value="Calcium ATPase, transmembrane domain M"/>
    <property type="match status" value="1"/>
</dbReference>
<evidence type="ECO:0000256" key="1">
    <source>
        <dbReference type="ARBA" id="ARBA00004651"/>
    </source>
</evidence>
<dbReference type="InterPro" id="IPR006121">
    <property type="entry name" value="HMA_dom"/>
</dbReference>
<keyword evidence="14 15" id="KW-0472">Membrane</keyword>
<dbReference type="PRINTS" id="PR00943">
    <property type="entry name" value="CUATPASE"/>
</dbReference>
<comment type="subcellular location">
    <subcellularLocation>
        <location evidence="1">Cell membrane</location>
        <topology evidence="1">Multi-pass membrane protein</topology>
    </subcellularLocation>
</comment>
<evidence type="ECO:0000313" key="18">
    <source>
        <dbReference type="Proteomes" id="UP000809621"/>
    </source>
</evidence>
<dbReference type="CDD" id="cd00371">
    <property type="entry name" value="HMA"/>
    <property type="match status" value="1"/>
</dbReference>
<keyword evidence="13" id="KW-0406">Ion transport</keyword>
<dbReference type="CDD" id="cd02079">
    <property type="entry name" value="P-type_ATPase_HM"/>
    <property type="match status" value="1"/>
</dbReference>
<evidence type="ECO:0000256" key="11">
    <source>
        <dbReference type="ARBA" id="ARBA00022967"/>
    </source>
</evidence>
<accession>A0ABS2HJ12</accession>
<keyword evidence="10" id="KW-0460">Magnesium</keyword>
<keyword evidence="12 15" id="KW-1133">Transmembrane helix</keyword>
<evidence type="ECO:0000256" key="2">
    <source>
        <dbReference type="ARBA" id="ARBA00006024"/>
    </source>
</evidence>
<keyword evidence="6 15" id="KW-0812">Transmembrane</keyword>
<keyword evidence="7 15" id="KW-0479">Metal-binding</keyword>
<evidence type="ECO:0000259" key="16">
    <source>
        <dbReference type="PROSITE" id="PS50846"/>
    </source>
</evidence>
<dbReference type="InterPro" id="IPR001757">
    <property type="entry name" value="P_typ_ATPase"/>
</dbReference>
<dbReference type="InterPro" id="IPR021993">
    <property type="entry name" value="ATPase-cat-bd"/>
</dbReference>
<dbReference type="NCBIfam" id="TIGR01494">
    <property type="entry name" value="ATPase_P-type"/>
    <property type="match status" value="1"/>
</dbReference>
<dbReference type="InterPro" id="IPR036412">
    <property type="entry name" value="HAD-like_sf"/>
</dbReference>
<dbReference type="InterPro" id="IPR059000">
    <property type="entry name" value="ATPase_P-type_domA"/>
</dbReference>
<evidence type="ECO:0000256" key="15">
    <source>
        <dbReference type="RuleBase" id="RU362081"/>
    </source>
</evidence>
<keyword evidence="9 15" id="KW-0067">ATP-binding</keyword>
<dbReference type="NCBIfam" id="TIGR01512">
    <property type="entry name" value="ATPase-IB2_Cd"/>
    <property type="match status" value="1"/>
</dbReference>
<dbReference type="Gene3D" id="3.30.70.100">
    <property type="match status" value="1"/>
</dbReference>
<keyword evidence="5" id="KW-0597">Phosphoprotein</keyword>
<dbReference type="SUPFAM" id="SSF81653">
    <property type="entry name" value="Calcium ATPase, transduction domain A"/>
    <property type="match status" value="1"/>
</dbReference>
<dbReference type="PROSITE" id="PS00154">
    <property type="entry name" value="ATPASE_E1_E2"/>
    <property type="match status" value="1"/>
</dbReference>
<dbReference type="RefSeq" id="WP_205157439.1">
    <property type="nucleotide sequence ID" value="NZ_JAFEUM010000002.1"/>
</dbReference>
<reference evidence="17 18" key="1">
    <citation type="submission" date="2021-02" db="EMBL/GenBank/DDBJ databases">
        <authorList>
            <person name="Park J.-S."/>
        </authorList>
    </citation>
    <scope>NUCLEOTIDE SEQUENCE [LARGE SCALE GENOMIC DNA]</scope>
    <source>
        <strain evidence="17 18">188UL20-2</strain>
    </source>
</reference>
<evidence type="ECO:0000256" key="7">
    <source>
        <dbReference type="ARBA" id="ARBA00022723"/>
    </source>
</evidence>
<dbReference type="Gene3D" id="3.40.50.1000">
    <property type="entry name" value="HAD superfamily/HAD-like"/>
    <property type="match status" value="1"/>
</dbReference>
<protein>
    <submittedName>
        <fullName evidence="17">Cadmium-translocating P-type ATPase</fullName>
    </submittedName>
</protein>
<comment type="similarity">
    <text evidence="2 15">Belongs to the cation transport ATPase (P-type) (TC 3.A.3) family. Type IB subfamily.</text>
</comment>
<keyword evidence="8 15" id="KW-0547">Nucleotide-binding</keyword>
<dbReference type="Gene3D" id="3.40.1110.10">
    <property type="entry name" value="Calcium-transporting ATPase, cytoplasmic domain N"/>
    <property type="match status" value="1"/>
</dbReference>
<dbReference type="SUPFAM" id="SSF56784">
    <property type="entry name" value="HAD-like"/>
    <property type="match status" value="1"/>
</dbReference>
<feature type="transmembrane region" description="Helical" evidence="15">
    <location>
        <begin position="741"/>
        <end position="760"/>
    </location>
</feature>
<name>A0ABS2HJ12_9VIBR</name>
<dbReference type="InterPro" id="IPR023214">
    <property type="entry name" value="HAD_sf"/>
</dbReference>
<feature type="transmembrane region" description="Helical" evidence="15">
    <location>
        <begin position="243"/>
        <end position="265"/>
    </location>
</feature>
<dbReference type="InterPro" id="IPR023299">
    <property type="entry name" value="ATPase_P-typ_cyto_dom_N"/>
</dbReference>
<evidence type="ECO:0000256" key="5">
    <source>
        <dbReference type="ARBA" id="ARBA00022553"/>
    </source>
</evidence>
<dbReference type="EMBL" id="JAFEUM010000002">
    <property type="protein sequence ID" value="MBM7035806.1"/>
    <property type="molecule type" value="Genomic_DNA"/>
</dbReference>
<dbReference type="InterPro" id="IPR023298">
    <property type="entry name" value="ATPase_P-typ_TM_dom_sf"/>
</dbReference>
<keyword evidence="11" id="KW-1278">Translocase</keyword>
<dbReference type="NCBIfam" id="TIGR01525">
    <property type="entry name" value="ATPase-IB_hvy"/>
    <property type="match status" value="1"/>
</dbReference>
<evidence type="ECO:0000256" key="14">
    <source>
        <dbReference type="ARBA" id="ARBA00023136"/>
    </source>
</evidence>
<dbReference type="InterPro" id="IPR018303">
    <property type="entry name" value="ATPase_P-typ_P_site"/>
</dbReference>
<dbReference type="Pfam" id="PF12156">
    <property type="entry name" value="ATPase-cat_bd"/>
    <property type="match status" value="1"/>
</dbReference>
<dbReference type="InterPro" id="IPR008250">
    <property type="entry name" value="ATPase_P-typ_transduc_dom_A_sf"/>
</dbReference>
<keyword evidence="3" id="KW-0813">Transport</keyword>
<evidence type="ECO:0000256" key="4">
    <source>
        <dbReference type="ARBA" id="ARBA00022475"/>
    </source>
</evidence>
<organism evidence="17 18">
    <name type="scientific">Vibrio ulleungensis</name>
    <dbReference type="NCBI Taxonomy" id="2807619"/>
    <lineage>
        <taxon>Bacteria</taxon>
        <taxon>Pseudomonadati</taxon>
        <taxon>Pseudomonadota</taxon>
        <taxon>Gammaproteobacteria</taxon>
        <taxon>Vibrionales</taxon>
        <taxon>Vibrionaceae</taxon>
        <taxon>Vibrio</taxon>
    </lineage>
</organism>
<feature type="transmembrane region" description="Helical" evidence="15">
    <location>
        <begin position="209"/>
        <end position="231"/>
    </location>
</feature>
<evidence type="ECO:0000256" key="6">
    <source>
        <dbReference type="ARBA" id="ARBA00022692"/>
    </source>
</evidence>
<dbReference type="PROSITE" id="PS50846">
    <property type="entry name" value="HMA_2"/>
    <property type="match status" value="1"/>
</dbReference>
<dbReference type="SUPFAM" id="SSF55008">
    <property type="entry name" value="HMA, heavy metal-associated domain"/>
    <property type="match status" value="1"/>
</dbReference>
<feature type="transmembrane region" description="Helical" evidence="15">
    <location>
        <begin position="420"/>
        <end position="441"/>
    </location>
</feature>
<dbReference type="PANTHER" id="PTHR43520:SF5">
    <property type="entry name" value="CATION-TRANSPORTING P-TYPE ATPASE-RELATED"/>
    <property type="match status" value="1"/>
</dbReference>
<sequence length="785" mass="85731">MTKECYHCGEDVPAGSDFHVEILGEDREMCCVGCEAVASTIVESGLTSYYQYRTESAERVDLVPKELLELSLYDNKDVQAEFVQHQDGVLKTTLSLEGVSCAACAWLIEKQLNQMPGIASIRVNTSTHRAMVEWQDDAIELSEILTSLHQIGYKAAPFEADAQERDYHNSMKQYLYRLGIAGLATMQVMMLAVALYLEVFGSLEPEFKHYFRVVSLIFATPVLLYSALPFYINAYRSLKGRTLGMDVPVSLALIFAYVASLWATVTQQGEVFFESISMFTFFLLLGRFLEMRARRKAAAASANLLKLVPTLATTIDGEQVPVKSLQVGDKLRVLPGEHIPADGASLSPVAHVNESMLTGESIPVKKACGDPVFAGSVNGESVIELEVTASRNDSVLSNIVRLQDEAQYTKPKIAEVADVVARYFVAVILAISALTYTYWTINGSDDAFWILLSVLVATCPCALSLATPTALTCGASQLGRQGLLMRKSHVIETLCKVNHVVVDKTGTLTHGEFTISKIEAMDEFSEQQVIALASELERHANHPISKAFTAFESQVKFDEVENVVGSGVKGILGEHEYRIGSMAFVLNGEHQSDPSVIYLSCNGRLIARFHYSDPVREQSADFVAQLQSLGIKVTLLTGDIEQNAQQVAHEVGIDTVVSEAKPQQKLEYLRQLPKDDVTLMVGDGINDAPTLSGAHLSVAMGSGTDIAKTSADMVLLGDKLEKILSGRTIALKTRRIIRENLAWALGYNLIILPLAVMGLVAPYIAVVGMSASSLIVVTNSLRLLK</sequence>
<dbReference type="Proteomes" id="UP000809621">
    <property type="component" value="Unassembled WGS sequence"/>
</dbReference>
<dbReference type="PRINTS" id="PR00119">
    <property type="entry name" value="CATATPASE"/>
</dbReference>
<dbReference type="PANTHER" id="PTHR43520">
    <property type="entry name" value="ATP7, ISOFORM B"/>
    <property type="match status" value="1"/>
</dbReference>
<evidence type="ECO:0000256" key="8">
    <source>
        <dbReference type="ARBA" id="ARBA00022741"/>
    </source>
</evidence>
<dbReference type="Pfam" id="PF00702">
    <property type="entry name" value="Hydrolase"/>
    <property type="match status" value="1"/>
</dbReference>
<evidence type="ECO:0000313" key="17">
    <source>
        <dbReference type="EMBL" id="MBM7035806.1"/>
    </source>
</evidence>
<dbReference type="NCBIfam" id="TIGR01511">
    <property type="entry name" value="ATPase-IB1_Cu"/>
    <property type="match status" value="1"/>
</dbReference>
<feature type="transmembrane region" description="Helical" evidence="15">
    <location>
        <begin position="271"/>
        <end position="289"/>
    </location>
</feature>
<evidence type="ECO:0000256" key="12">
    <source>
        <dbReference type="ARBA" id="ARBA00022989"/>
    </source>
</evidence>
<dbReference type="InterPro" id="IPR036163">
    <property type="entry name" value="HMA_dom_sf"/>
</dbReference>
<feature type="domain" description="HMA" evidence="16">
    <location>
        <begin position="90"/>
        <end position="156"/>
    </location>
</feature>
<feature type="transmembrane region" description="Helical" evidence="15">
    <location>
        <begin position="447"/>
        <end position="471"/>
    </location>
</feature>
<comment type="caution">
    <text evidence="17">The sequence shown here is derived from an EMBL/GenBank/DDBJ whole genome shotgun (WGS) entry which is preliminary data.</text>
</comment>